<evidence type="ECO:0000256" key="3">
    <source>
        <dbReference type="ARBA" id="ARBA00022741"/>
    </source>
</evidence>
<evidence type="ECO:0000256" key="2">
    <source>
        <dbReference type="ARBA" id="ARBA00022448"/>
    </source>
</evidence>
<evidence type="ECO:0000256" key="1">
    <source>
        <dbReference type="ARBA" id="ARBA00005417"/>
    </source>
</evidence>
<organism evidence="6 7">
    <name type="scientific">Halanaerobium saccharolyticum</name>
    <dbReference type="NCBI Taxonomy" id="43595"/>
    <lineage>
        <taxon>Bacteria</taxon>
        <taxon>Bacillati</taxon>
        <taxon>Bacillota</taxon>
        <taxon>Clostridia</taxon>
        <taxon>Halanaerobiales</taxon>
        <taxon>Halanaerobiaceae</taxon>
        <taxon>Halanaerobium</taxon>
    </lineage>
</organism>
<dbReference type="SUPFAM" id="SSF52540">
    <property type="entry name" value="P-loop containing nucleoside triphosphate hydrolases"/>
    <property type="match status" value="1"/>
</dbReference>
<dbReference type="GO" id="GO:0005524">
    <property type="term" value="F:ATP binding"/>
    <property type="evidence" value="ECO:0007669"/>
    <property type="project" value="UniProtKB-KW"/>
</dbReference>
<dbReference type="AlphaFoldDB" id="A0A2T5RHW7"/>
<dbReference type="InterPro" id="IPR003439">
    <property type="entry name" value="ABC_transporter-like_ATP-bd"/>
</dbReference>
<dbReference type="Gene3D" id="3.40.50.300">
    <property type="entry name" value="P-loop containing nucleotide triphosphate hydrolases"/>
    <property type="match status" value="1"/>
</dbReference>
<dbReference type="Proteomes" id="UP000244089">
    <property type="component" value="Unassembled WGS sequence"/>
</dbReference>
<evidence type="ECO:0000259" key="5">
    <source>
        <dbReference type="Pfam" id="PF00005"/>
    </source>
</evidence>
<dbReference type="PANTHER" id="PTHR42711:SF5">
    <property type="entry name" value="ABC TRANSPORTER ATP-BINDING PROTEIN NATA"/>
    <property type="match status" value="1"/>
</dbReference>
<feature type="domain" description="ABC transporter" evidence="5">
    <location>
        <begin position="20"/>
        <end position="70"/>
    </location>
</feature>
<keyword evidence="4" id="KW-0067">ATP-binding</keyword>
<reference evidence="6 7" key="1">
    <citation type="submission" date="2018-04" db="EMBL/GenBank/DDBJ databases">
        <title>Subsurface microbial communities from deep shales in Ohio and West Virginia, USA.</title>
        <authorList>
            <person name="Wrighton K."/>
        </authorList>
    </citation>
    <scope>NUCLEOTIDE SEQUENCE [LARGE SCALE GENOMIC DNA]</scope>
    <source>
        <strain evidence="6 7">WC1</strain>
    </source>
</reference>
<dbReference type="Pfam" id="PF00005">
    <property type="entry name" value="ABC_tran"/>
    <property type="match status" value="1"/>
</dbReference>
<name>A0A2T5RHW7_9FIRM</name>
<evidence type="ECO:0000313" key="7">
    <source>
        <dbReference type="Proteomes" id="UP000244089"/>
    </source>
</evidence>
<dbReference type="InterPro" id="IPR050763">
    <property type="entry name" value="ABC_transporter_ATP-binding"/>
</dbReference>
<keyword evidence="3" id="KW-0547">Nucleotide-binding</keyword>
<keyword evidence="2" id="KW-0813">Transport</keyword>
<dbReference type="GO" id="GO:0016887">
    <property type="term" value="F:ATP hydrolysis activity"/>
    <property type="evidence" value="ECO:0007669"/>
    <property type="project" value="InterPro"/>
</dbReference>
<protein>
    <submittedName>
        <fullName evidence="6">ABC transporter family protein</fullName>
    </submittedName>
</protein>
<comment type="caution">
    <text evidence="6">The sequence shown here is derived from an EMBL/GenBank/DDBJ whole genome shotgun (WGS) entry which is preliminary data.</text>
</comment>
<dbReference type="EMBL" id="QAXS01000023">
    <property type="protein sequence ID" value="PTV97759.1"/>
    <property type="molecule type" value="Genomic_DNA"/>
</dbReference>
<gene>
    <name evidence="6" type="ORF">C8C76_12310</name>
</gene>
<accession>A0A2T5RHW7</accession>
<comment type="similarity">
    <text evidence="1">Belongs to the ABC transporter superfamily.</text>
</comment>
<dbReference type="PANTHER" id="PTHR42711">
    <property type="entry name" value="ABC TRANSPORTER ATP-BINDING PROTEIN"/>
    <property type="match status" value="1"/>
</dbReference>
<evidence type="ECO:0000256" key="4">
    <source>
        <dbReference type="ARBA" id="ARBA00022840"/>
    </source>
</evidence>
<dbReference type="InterPro" id="IPR027417">
    <property type="entry name" value="P-loop_NTPase"/>
</dbReference>
<proteinExistence type="inferred from homology"/>
<sequence length="78" mass="8318">MSTAIEIRNINKSYGNLQALADINLDIQKGEFFGLLGPNGAGKSTLIGILGGLVHKDSGTVTVLGKDIIDDYRETKNL</sequence>
<evidence type="ECO:0000313" key="6">
    <source>
        <dbReference type="EMBL" id="PTV97759.1"/>
    </source>
</evidence>